<dbReference type="EMBL" id="CM009304">
    <property type="protein sequence ID" value="PNT00593.1"/>
    <property type="molecule type" value="Genomic_DNA"/>
</dbReference>
<dbReference type="Proteomes" id="UP000006729">
    <property type="component" value="Chromosome 15"/>
</dbReference>
<accession>A0A2K1XIJ5</accession>
<protein>
    <submittedName>
        <fullName evidence="1">Uncharacterized protein</fullName>
    </submittedName>
</protein>
<gene>
    <name evidence="1" type="ORF">POPTR_015G056600</name>
</gene>
<dbReference type="InParanoid" id="A0A2K1XIJ5"/>
<name>A0A2K1XIJ5_POPTR</name>
<evidence type="ECO:0000313" key="2">
    <source>
        <dbReference type="Proteomes" id="UP000006729"/>
    </source>
</evidence>
<organism evidence="1 2">
    <name type="scientific">Populus trichocarpa</name>
    <name type="common">Western balsam poplar</name>
    <name type="synonym">Populus balsamifera subsp. trichocarpa</name>
    <dbReference type="NCBI Taxonomy" id="3694"/>
    <lineage>
        <taxon>Eukaryota</taxon>
        <taxon>Viridiplantae</taxon>
        <taxon>Streptophyta</taxon>
        <taxon>Embryophyta</taxon>
        <taxon>Tracheophyta</taxon>
        <taxon>Spermatophyta</taxon>
        <taxon>Magnoliopsida</taxon>
        <taxon>eudicotyledons</taxon>
        <taxon>Gunneridae</taxon>
        <taxon>Pentapetalae</taxon>
        <taxon>rosids</taxon>
        <taxon>fabids</taxon>
        <taxon>Malpighiales</taxon>
        <taxon>Salicaceae</taxon>
        <taxon>Saliceae</taxon>
        <taxon>Populus</taxon>
    </lineage>
</organism>
<evidence type="ECO:0000313" key="1">
    <source>
        <dbReference type="EMBL" id="PNT00593.1"/>
    </source>
</evidence>
<sequence>MGYQCSTKANLHIGGEHEELNQDVEGEENREDLVYNDDDLADLDVDTSLTVVVRCILATHKHGKEDWRTTAIFQMLGKELHKLVIDGGSCMNVVSAPTVGRVKLPAKPHPQPYQVAWIDNTIILVTECLVSKSYD</sequence>
<dbReference type="AlphaFoldDB" id="A0A2K1XIJ5"/>
<keyword evidence="2" id="KW-1185">Reference proteome</keyword>
<reference evidence="1 2" key="1">
    <citation type="journal article" date="2006" name="Science">
        <title>The genome of black cottonwood, Populus trichocarpa (Torr. &amp; Gray).</title>
        <authorList>
            <person name="Tuskan G.A."/>
            <person name="Difazio S."/>
            <person name="Jansson S."/>
            <person name="Bohlmann J."/>
            <person name="Grigoriev I."/>
            <person name="Hellsten U."/>
            <person name="Putnam N."/>
            <person name="Ralph S."/>
            <person name="Rombauts S."/>
            <person name="Salamov A."/>
            <person name="Schein J."/>
            <person name="Sterck L."/>
            <person name="Aerts A."/>
            <person name="Bhalerao R.R."/>
            <person name="Bhalerao R.P."/>
            <person name="Blaudez D."/>
            <person name="Boerjan W."/>
            <person name="Brun A."/>
            <person name="Brunner A."/>
            <person name="Busov V."/>
            <person name="Campbell M."/>
            <person name="Carlson J."/>
            <person name="Chalot M."/>
            <person name="Chapman J."/>
            <person name="Chen G.L."/>
            <person name="Cooper D."/>
            <person name="Coutinho P.M."/>
            <person name="Couturier J."/>
            <person name="Covert S."/>
            <person name="Cronk Q."/>
            <person name="Cunningham R."/>
            <person name="Davis J."/>
            <person name="Degroeve S."/>
            <person name="Dejardin A."/>
            <person name="Depamphilis C."/>
            <person name="Detter J."/>
            <person name="Dirks B."/>
            <person name="Dubchak I."/>
            <person name="Duplessis S."/>
            <person name="Ehlting J."/>
            <person name="Ellis B."/>
            <person name="Gendler K."/>
            <person name="Goodstein D."/>
            <person name="Gribskov M."/>
            <person name="Grimwood J."/>
            <person name="Groover A."/>
            <person name="Gunter L."/>
            <person name="Hamberger B."/>
            <person name="Heinze B."/>
            <person name="Helariutta Y."/>
            <person name="Henrissat B."/>
            <person name="Holligan D."/>
            <person name="Holt R."/>
            <person name="Huang W."/>
            <person name="Islam-Faridi N."/>
            <person name="Jones S."/>
            <person name="Jones-Rhoades M."/>
            <person name="Jorgensen R."/>
            <person name="Joshi C."/>
            <person name="Kangasjarvi J."/>
            <person name="Karlsson J."/>
            <person name="Kelleher C."/>
            <person name="Kirkpatrick R."/>
            <person name="Kirst M."/>
            <person name="Kohler A."/>
            <person name="Kalluri U."/>
            <person name="Larimer F."/>
            <person name="Leebens-Mack J."/>
            <person name="Leple J.C."/>
            <person name="Locascio P."/>
            <person name="Lou Y."/>
            <person name="Lucas S."/>
            <person name="Martin F."/>
            <person name="Montanini B."/>
            <person name="Napoli C."/>
            <person name="Nelson D.R."/>
            <person name="Nelson C."/>
            <person name="Nieminen K."/>
            <person name="Nilsson O."/>
            <person name="Pereda V."/>
            <person name="Peter G."/>
            <person name="Philippe R."/>
            <person name="Pilate G."/>
            <person name="Poliakov A."/>
            <person name="Razumovskaya J."/>
            <person name="Richardson P."/>
            <person name="Rinaldi C."/>
            <person name="Ritland K."/>
            <person name="Rouze P."/>
            <person name="Ryaboy D."/>
            <person name="Schmutz J."/>
            <person name="Schrader J."/>
            <person name="Segerman B."/>
            <person name="Shin H."/>
            <person name="Siddiqui A."/>
            <person name="Sterky F."/>
            <person name="Terry A."/>
            <person name="Tsai C.J."/>
            <person name="Uberbacher E."/>
            <person name="Unneberg P."/>
            <person name="Vahala J."/>
            <person name="Wall K."/>
            <person name="Wessler S."/>
            <person name="Yang G."/>
            <person name="Yin T."/>
            <person name="Douglas C."/>
            <person name="Marra M."/>
            <person name="Sandberg G."/>
            <person name="Van de Peer Y."/>
            <person name="Rokhsar D."/>
        </authorList>
    </citation>
    <scope>NUCLEOTIDE SEQUENCE [LARGE SCALE GENOMIC DNA]</scope>
    <source>
        <strain evidence="2">cv. Nisqually</strain>
    </source>
</reference>
<proteinExistence type="predicted"/>